<comment type="cofactor">
    <cofactor evidence="1 11">
        <name>Zn(2+)</name>
        <dbReference type="ChEBI" id="CHEBI:29105"/>
    </cofactor>
</comment>
<dbReference type="NCBIfam" id="TIGR00054">
    <property type="entry name" value="RIP metalloprotease RseP"/>
    <property type="match status" value="1"/>
</dbReference>
<evidence type="ECO:0000256" key="3">
    <source>
        <dbReference type="ARBA" id="ARBA00007931"/>
    </source>
</evidence>
<dbReference type="SUPFAM" id="SSF50156">
    <property type="entry name" value="PDZ domain-like"/>
    <property type="match status" value="2"/>
</dbReference>
<dbReference type="GO" id="GO:0046872">
    <property type="term" value="F:metal ion binding"/>
    <property type="evidence" value="ECO:0007669"/>
    <property type="project" value="UniProtKB-KW"/>
</dbReference>
<evidence type="ECO:0000256" key="10">
    <source>
        <dbReference type="ARBA" id="ARBA00023136"/>
    </source>
</evidence>
<dbReference type="CDD" id="cd06163">
    <property type="entry name" value="S2P-M50_PDZ_RseP-like"/>
    <property type="match status" value="1"/>
</dbReference>
<evidence type="ECO:0000256" key="7">
    <source>
        <dbReference type="ARBA" id="ARBA00022833"/>
    </source>
</evidence>
<keyword evidence="4" id="KW-0645">Protease</keyword>
<dbReference type="InterPro" id="IPR036034">
    <property type="entry name" value="PDZ_sf"/>
</dbReference>
<dbReference type="GO" id="GO:0004222">
    <property type="term" value="F:metalloendopeptidase activity"/>
    <property type="evidence" value="ECO:0007669"/>
    <property type="project" value="InterPro"/>
</dbReference>
<dbReference type="InterPro" id="IPR041489">
    <property type="entry name" value="PDZ_6"/>
</dbReference>
<evidence type="ECO:0000256" key="11">
    <source>
        <dbReference type="RuleBase" id="RU362031"/>
    </source>
</evidence>
<keyword evidence="7 11" id="KW-0862">Zinc</keyword>
<dbReference type="EC" id="3.4.24.-" evidence="11"/>
<dbReference type="InterPro" id="IPR004387">
    <property type="entry name" value="Pept_M50_Zn"/>
</dbReference>
<evidence type="ECO:0000313" key="13">
    <source>
        <dbReference type="EMBL" id="MCJ8500026.1"/>
    </source>
</evidence>
<dbReference type="RefSeq" id="WP_246903754.1">
    <property type="nucleotide sequence ID" value="NZ_JALJRB010000004.1"/>
</dbReference>
<dbReference type="Pfam" id="PF17820">
    <property type="entry name" value="PDZ_6"/>
    <property type="match status" value="2"/>
</dbReference>
<name>A0AA41UK49_9BACT</name>
<sequence>MSSVLIFIVVLGVLIFFHELGHFLVARLFGVGVERFSLGFGPRLFGATVGRTDYRVSAVPLGGYVKMVGEEPDAPLPPEDLPLSFTHKPVGKRALIVFAGPFFNILLAVAIFTLGLYIAGLPSIRPVVRAVESGGPAEQAGIQEGDLIRAIEGRPVVSWRDIDAAADESGGQPMRVTVQRHDDVLEVTLRPEPASAKNLLGDTVTYHELGIRGYAAPRAMVDGVMEGMPAAEAGVQKGDRIVAIDGTPIDGWEQMQEMVAASKGRPLNFSIERDQALIELSIAPDEIQETDLLGIKQSVYRIGIRGSGVVIPEQDRVNVRLGPVQAIGMGLGETWRIIRITGHFFVKMFQRQVGSEAIGGPIRIAQMANQQAQEGLLSLLYFIAIISVNLAVINLLPIPVLDGGHLLFFAIEAVQGKPVSVRTREAAQQVGLFLLLLLMVFVFYNDIVITWFR</sequence>
<dbReference type="InterPro" id="IPR001478">
    <property type="entry name" value="PDZ"/>
</dbReference>
<evidence type="ECO:0000313" key="14">
    <source>
        <dbReference type="Proteomes" id="UP001165427"/>
    </source>
</evidence>
<feature type="transmembrane region" description="Helical" evidence="11">
    <location>
        <begin position="376"/>
        <end position="398"/>
    </location>
</feature>
<comment type="subcellular location">
    <subcellularLocation>
        <location evidence="2">Membrane</location>
        <topology evidence="2">Multi-pass membrane protein</topology>
    </subcellularLocation>
</comment>
<keyword evidence="9 11" id="KW-0482">Metalloprotease</keyword>
<evidence type="ECO:0000256" key="6">
    <source>
        <dbReference type="ARBA" id="ARBA00022801"/>
    </source>
</evidence>
<organism evidence="13 14">
    <name type="scientific">Desulfatitalea alkaliphila</name>
    <dbReference type="NCBI Taxonomy" id="2929485"/>
    <lineage>
        <taxon>Bacteria</taxon>
        <taxon>Pseudomonadati</taxon>
        <taxon>Thermodesulfobacteriota</taxon>
        <taxon>Desulfobacteria</taxon>
        <taxon>Desulfobacterales</taxon>
        <taxon>Desulfosarcinaceae</taxon>
        <taxon>Desulfatitalea</taxon>
    </lineage>
</organism>
<evidence type="ECO:0000256" key="8">
    <source>
        <dbReference type="ARBA" id="ARBA00022989"/>
    </source>
</evidence>
<dbReference type="GO" id="GO:0016020">
    <property type="term" value="C:membrane"/>
    <property type="evidence" value="ECO:0007669"/>
    <property type="project" value="UniProtKB-SubCell"/>
</dbReference>
<feature type="domain" description="PDZ" evidence="12">
    <location>
        <begin position="114"/>
        <end position="156"/>
    </location>
</feature>
<accession>A0AA41UK49</accession>
<keyword evidence="8 11" id="KW-1133">Transmembrane helix</keyword>
<dbReference type="GO" id="GO:0006508">
    <property type="term" value="P:proteolysis"/>
    <property type="evidence" value="ECO:0007669"/>
    <property type="project" value="UniProtKB-KW"/>
</dbReference>
<feature type="transmembrane region" description="Helical" evidence="11">
    <location>
        <begin position="430"/>
        <end position="452"/>
    </location>
</feature>
<feature type="transmembrane region" description="Helical" evidence="11">
    <location>
        <begin position="94"/>
        <end position="119"/>
    </location>
</feature>
<dbReference type="PROSITE" id="PS50106">
    <property type="entry name" value="PDZ"/>
    <property type="match status" value="2"/>
</dbReference>
<keyword evidence="10 11" id="KW-0472">Membrane</keyword>
<dbReference type="InterPro" id="IPR008915">
    <property type="entry name" value="Peptidase_M50"/>
</dbReference>
<dbReference type="Proteomes" id="UP001165427">
    <property type="component" value="Unassembled WGS sequence"/>
</dbReference>
<comment type="caution">
    <text evidence="13">The sequence shown here is derived from an EMBL/GenBank/DDBJ whole genome shotgun (WGS) entry which is preliminary data.</text>
</comment>
<evidence type="ECO:0000256" key="9">
    <source>
        <dbReference type="ARBA" id="ARBA00023049"/>
    </source>
</evidence>
<dbReference type="PANTHER" id="PTHR42837">
    <property type="entry name" value="REGULATOR OF SIGMA-E PROTEASE RSEP"/>
    <property type="match status" value="1"/>
</dbReference>
<dbReference type="PANTHER" id="PTHR42837:SF2">
    <property type="entry name" value="MEMBRANE METALLOPROTEASE ARASP2, CHLOROPLASTIC-RELATED"/>
    <property type="match status" value="1"/>
</dbReference>
<dbReference type="CDD" id="cd23081">
    <property type="entry name" value="cpPDZ_EcRseP-like"/>
    <property type="match status" value="1"/>
</dbReference>
<gene>
    <name evidence="13" type="primary">rseP</name>
    <name evidence="13" type="ORF">MRX98_05530</name>
</gene>
<evidence type="ECO:0000256" key="5">
    <source>
        <dbReference type="ARBA" id="ARBA00022692"/>
    </source>
</evidence>
<evidence type="ECO:0000256" key="1">
    <source>
        <dbReference type="ARBA" id="ARBA00001947"/>
    </source>
</evidence>
<keyword evidence="5 11" id="KW-0812">Transmembrane</keyword>
<comment type="similarity">
    <text evidence="3 11">Belongs to the peptidase M50B family.</text>
</comment>
<evidence type="ECO:0000259" key="12">
    <source>
        <dbReference type="PROSITE" id="PS50106"/>
    </source>
</evidence>
<feature type="domain" description="PDZ" evidence="12">
    <location>
        <begin position="186"/>
        <end position="251"/>
    </location>
</feature>
<dbReference type="SMART" id="SM00228">
    <property type="entry name" value="PDZ"/>
    <property type="match status" value="2"/>
</dbReference>
<dbReference type="Pfam" id="PF02163">
    <property type="entry name" value="Peptidase_M50"/>
    <property type="match status" value="1"/>
</dbReference>
<keyword evidence="14" id="KW-1185">Reference proteome</keyword>
<evidence type="ECO:0000256" key="2">
    <source>
        <dbReference type="ARBA" id="ARBA00004141"/>
    </source>
</evidence>
<protein>
    <recommendedName>
        <fullName evidence="11">Zinc metalloprotease</fullName>
        <ecNumber evidence="11">3.4.24.-</ecNumber>
    </recommendedName>
</protein>
<dbReference type="Gene3D" id="2.30.42.10">
    <property type="match status" value="2"/>
</dbReference>
<proteinExistence type="inferred from homology"/>
<reference evidence="13" key="1">
    <citation type="submission" date="2022-04" db="EMBL/GenBank/DDBJ databases">
        <title>Desulfatitalea alkaliphila sp. nov., a novel anaerobic sulfate-reducing bacterium isolated from terrestrial mud volcano, Taman Peninsula, Russia.</title>
        <authorList>
            <person name="Khomyakova M.A."/>
            <person name="Merkel A.Y."/>
            <person name="Slobodkin A.I."/>
        </authorList>
    </citation>
    <scope>NUCLEOTIDE SEQUENCE</scope>
    <source>
        <strain evidence="13">M08but</strain>
    </source>
</reference>
<keyword evidence="6 11" id="KW-0378">Hydrolase</keyword>
<dbReference type="AlphaFoldDB" id="A0AA41UK49"/>
<evidence type="ECO:0000256" key="4">
    <source>
        <dbReference type="ARBA" id="ARBA00022670"/>
    </source>
</evidence>
<dbReference type="EMBL" id="JALJRB010000004">
    <property type="protein sequence ID" value="MCJ8500026.1"/>
    <property type="molecule type" value="Genomic_DNA"/>
</dbReference>
<keyword evidence="11" id="KW-0479">Metal-binding</keyword>